<dbReference type="AlphaFoldDB" id="A0AA40E3W3"/>
<feature type="domain" description="CHAT" evidence="1">
    <location>
        <begin position="784"/>
        <end position="1044"/>
    </location>
</feature>
<dbReference type="EMBL" id="JAUKUA010000002">
    <property type="protein sequence ID" value="KAK0726140.1"/>
    <property type="molecule type" value="Genomic_DNA"/>
</dbReference>
<proteinExistence type="predicted"/>
<protein>
    <submittedName>
        <fullName evidence="2">CHAT domain-containing protein</fullName>
    </submittedName>
</protein>
<dbReference type="InterPro" id="IPR024983">
    <property type="entry name" value="CHAT_dom"/>
</dbReference>
<accession>A0AA40E3W3</accession>
<evidence type="ECO:0000259" key="1">
    <source>
        <dbReference type="Pfam" id="PF12770"/>
    </source>
</evidence>
<gene>
    <name evidence="2" type="ORF">B0H67DRAFT_481598</name>
</gene>
<dbReference type="InterPro" id="IPR011990">
    <property type="entry name" value="TPR-like_helical_dom_sf"/>
</dbReference>
<sequence length="1104" mass="122184">MQALDSCLKGNLEYGLALLRVAATEYFSARKLPAMLPKAVMDFMEGMKLVPKSAPERVEYANVFLQAIKSKLATSVSVADLEAGIDTANFLVTHSPETYGTWEVWHDLLTLYTKRLEITDDRSVSLVDAAIAAGEACLKDTALPPTLRRRCHYDLCNVFFTRFSLRDKSIESDIISAVEHGKRLIEDAPPNDEKLARWYVALSRALAARYSATREPQDLRDAVECAESAKAYFDDGFNKGVDKATVLNNLSNRLGDRYAASGSSQDPRHAIELAREVLELAHGAPDLRVYKQNLIDLLNTSFNDSGNEKHLEEAISLGRELIQGEERKPDRGRPANLTVLASSLSYRYSLRHSLDDVREAIKLVREAIRLTDASHLTYNVMRSNLSKFLKLLYARTKNSEIMREVLEIQEAVYHSNNPDRSEMPRYMDLLASSYDDLFLQTDNVKYSDKALELGQSVIAMRDPPDPSRAVAYTNQSARYWSRWTHRRDSAALDQSIDHGWHGLGCYAETQPDRALACNNLGTMLNARYNVSGQAGDRAEAIRVFFDAFRQENALPIIRIEAGRAAGILYGEDQRWQDSCETLEGCVRMFPRLTPRSVSRGDQQDNLAHLSGISSLACSAAIMAGKTPASCLEILETGRGVISGLAMFLEEDISRLQRLHPETYERFHKLRNAVSNALPSWEDSQAQNNEFDGLLEHIRDLDGFKSFLLCPSAEEVMSLSKRAPIVCLNVTELGSHAILVAHGEISTLPLPGLSYERLEQEAATFLQIPNVSSNTYKATNAKLRALATWLWERGVGPVLQSLDVLPQQTPRTGKLPLVYWMPCGLLSHMPIHAAGIYKPHSKERVEDYIVSSYITTLKSAVRNLNAASKQTESVWTQPMIVSMPETARRLPLAAAEEARAICKCLGLVIRSTSGDLVMTNPAKEDVKARLKDCTLAHFVCHGESSAVDPSQSRLCLGASGAAEPEMLTMEELAAMGMASGRHRLAYLSACSTAGNASSRLHDEVIHLASGFQLLGFSHVIATLWPASNRAAVPIADRFYSQLVRNWAGIKSGDGQVGNSAIEECIADALHYAVSEVRLRGIPGEAPPKWPPMDVLAWAPFVHLGL</sequence>
<keyword evidence="3" id="KW-1185">Reference proteome</keyword>
<dbReference type="Gene3D" id="1.25.40.10">
    <property type="entry name" value="Tetratricopeptide repeat domain"/>
    <property type="match status" value="2"/>
</dbReference>
<organism evidence="2 3">
    <name type="scientific">Lasiosphaeris hirsuta</name>
    <dbReference type="NCBI Taxonomy" id="260670"/>
    <lineage>
        <taxon>Eukaryota</taxon>
        <taxon>Fungi</taxon>
        <taxon>Dikarya</taxon>
        <taxon>Ascomycota</taxon>
        <taxon>Pezizomycotina</taxon>
        <taxon>Sordariomycetes</taxon>
        <taxon>Sordariomycetidae</taxon>
        <taxon>Sordariales</taxon>
        <taxon>Lasiosphaeriaceae</taxon>
        <taxon>Lasiosphaeris</taxon>
    </lineage>
</organism>
<dbReference type="Pfam" id="PF12770">
    <property type="entry name" value="CHAT"/>
    <property type="match status" value="1"/>
</dbReference>
<reference evidence="2" key="1">
    <citation type="submission" date="2023-06" db="EMBL/GenBank/DDBJ databases">
        <title>Genome-scale phylogeny and comparative genomics of the fungal order Sordariales.</title>
        <authorList>
            <consortium name="Lawrence Berkeley National Laboratory"/>
            <person name="Hensen N."/>
            <person name="Bonometti L."/>
            <person name="Westerberg I."/>
            <person name="Brannstrom I.O."/>
            <person name="Guillou S."/>
            <person name="Cros-Aarteil S."/>
            <person name="Calhoun S."/>
            <person name="Haridas S."/>
            <person name="Kuo A."/>
            <person name="Mondo S."/>
            <person name="Pangilinan J."/>
            <person name="Riley R."/>
            <person name="Labutti K."/>
            <person name="Andreopoulos B."/>
            <person name="Lipzen A."/>
            <person name="Chen C."/>
            <person name="Yanf M."/>
            <person name="Daum C."/>
            <person name="Ng V."/>
            <person name="Clum A."/>
            <person name="Steindorff A."/>
            <person name="Ohm R."/>
            <person name="Martin F."/>
            <person name="Silar P."/>
            <person name="Natvig D."/>
            <person name="Lalanne C."/>
            <person name="Gautier V."/>
            <person name="Ament-Velasquez S.L."/>
            <person name="Kruys A."/>
            <person name="Hutchinson M.I."/>
            <person name="Powell A.J."/>
            <person name="Barry K."/>
            <person name="Miller A.N."/>
            <person name="Grigoriev I.V."/>
            <person name="Debuchy R."/>
            <person name="Gladieux P."/>
            <person name="Thoren M.H."/>
            <person name="Johannesson H."/>
        </authorList>
    </citation>
    <scope>NUCLEOTIDE SEQUENCE</scope>
    <source>
        <strain evidence="2">SMH4607-1</strain>
    </source>
</reference>
<evidence type="ECO:0000313" key="2">
    <source>
        <dbReference type="EMBL" id="KAK0726140.1"/>
    </source>
</evidence>
<comment type="caution">
    <text evidence="2">The sequence shown here is derived from an EMBL/GenBank/DDBJ whole genome shotgun (WGS) entry which is preliminary data.</text>
</comment>
<evidence type="ECO:0000313" key="3">
    <source>
        <dbReference type="Proteomes" id="UP001172102"/>
    </source>
</evidence>
<name>A0AA40E3W3_9PEZI</name>
<dbReference type="Proteomes" id="UP001172102">
    <property type="component" value="Unassembled WGS sequence"/>
</dbReference>